<evidence type="ECO:0000256" key="1">
    <source>
        <dbReference type="SAM" id="MobiDB-lite"/>
    </source>
</evidence>
<dbReference type="AlphaFoldDB" id="A0A5B7F1K8"/>
<feature type="compositionally biased region" description="Polar residues" evidence="1">
    <location>
        <begin position="115"/>
        <end position="125"/>
    </location>
</feature>
<dbReference type="EMBL" id="VSRR010004263">
    <property type="protein sequence ID" value="MPC39119.1"/>
    <property type="molecule type" value="Genomic_DNA"/>
</dbReference>
<sequence length="136" mass="15174">MNTDCCTVRQANDSTQAHHQTRGIHTTTLMRRLAVVSLKWQKYILKNTEVPFNGQTFPGSDMTPEHCNGNTEAKVALSGEAVSCGCEVRSRLTTCRRYRCSRTRRSSTTPSSCTHQPTTGNTHVNPSLTLLTLYKQ</sequence>
<accession>A0A5B7F1K8</accession>
<evidence type="ECO:0000313" key="3">
    <source>
        <dbReference type="Proteomes" id="UP000324222"/>
    </source>
</evidence>
<gene>
    <name evidence="2" type="ORF">E2C01_032640</name>
</gene>
<proteinExistence type="predicted"/>
<comment type="caution">
    <text evidence="2">The sequence shown here is derived from an EMBL/GenBank/DDBJ whole genome shotgun (WGS) entry which is preliminary data.</text>
</comment>
<name>A0A5B7F1K8_PORTR</name>
<organism evidence="2 3">
    <name type="scientific">Portunus trituberculatus</name>
    <name type="common">Swimming crab</name>
    <name type="synonym">Neptunus trituberculatus</name>
    <dbReference type="NCBI Taxonomy" id="210409"/>
    <lineage>
        <taxon>Eukaryota</taxon>
        <taxon>Metazoa</taxon>
        <taxon>Ecdysozoa</taxon>
        <taxon>Arthropoda</taxon>
        <taxon>Crustacea</taxon>
        <taxon>Multicrustacea</taxon>
        <taxon>Malacostraca</taxon>
        <taxon>Eumalacostraca</taxon>
        <taxon>Eucarida</taxon>
        <taxon>Decapoda</taxon>
        <taxon>Pleocyemata</taxon>
        <taxon>Brachyura</taxon>
        <taxon>Eubrachyura</taxon>
        <taxon>Portunoidea</taxon>
        <taxon>Portunidae</taxon>
        <taxon>Portuninae</taxon>
        <taxon>Portunus</taxon>
    </lineage>
</organism>
<feature type="region of interest" description="Disordered" evidence="1">
    <location>
        <begin position="104"/>
        <end position="125"/>
    </location>
</feature>
<protein>
    <submittedName>
        <fullName evidence="2">Uncharacterized protein</fullName>
    </submittedName>
</protein>
<reference evidence="2 3" key="1">
    <citation type="submission" date="2019-05" db="EMBL/GenBank/DDBJ databases">
        <title>Another draft genome of Portunus trituberculatus and its Hox gene families provides insights of decapod evolution.</title>
        <authorList>
            <person name="Jeong J.-H."/>
            <person name="Song I."/>
            <person name="Kim S."/>
            <person name="Choi T."/>
            <person name="Kim D."/>
            <person name="Ryu S."/>
            <person name="Kim W."/>
        </authorList>
    </citation>
    <scope>NUCLEOTIDE SEQUENCE [LARGE SCALE GENOMIC DNA]</scope>
    <source>
        <tissue evidence="2">Muscle</tissue>
    </source>
</reference>
<keyword evidence="3" id="KW-1185">Reference proteome</keyword>
<evidence type="ECO:0000313" key="2">
    <source>
        <dbReference type="EMBL" id="MPC39119.1"/>
    </source>
</evidence>
<dbReference type="Proteomes" id="UP000324222">
    <property type="component" value="Unassembled WGS sequence"/>
</dbReference>